<proteinExistence type="inferred from homology"/>
<evidence type="ECO:0000256" key="5">
    <source>
        <dbReference type="ARBA" id="ARBA00022679"/>
    </source>
</evidence>
<evidence type="ECO:0000256" key="7">
    <source>
        <dbReference type="ARBA" id="ARBA00022741"/>
    </source>
</evidence>
<accession>A0ABQ4P5C8</accession>
<dbReference type="InterPro" id="IPR014729">
    <property type="entry name" value="Rossmann-like_a/b/a_fold"/>
</dbReference>
<dbReference type="NCBIfam" id="NF000840">
    <property type="entry name" value="PRK00071.1-3"/>
    <property type="match status" value="1"/>
</dbReference>
<keyword evidence="7 11" id="KW-0547">Nucleotide-binding</keyword>
<reference evidence="13" key="1">
    <citation type="submission" date="2021-05" db="EMBL/GenBank/DDBJ databases">
        <title>Molecular characterization for Shewanella algae harboring chromosomal blaOXA-55-like strains isolated from clinical and environment sample.</title>
        <authorList>
            <person name="Ohama Y."/>
            <person name="Aoki K."/>
            <person name="Harada S."/>
            <person name="Moriya K."/>
            <person name="Ishii Y."/>
            <person name="Tateda K."/>
        </authorList>
    </citation>
    <scope>NUCLEOTIDE SEQUENCE</scope>
    <source>
        <strain evidence="13">JCM 11563</strain>
    </source>
</reference>
<comment type="caution">
    <text evidence="13">The sequence shown here is derived from an EMBL/GenBank/DDBJ whole genome shotgun (WGS) entry which is preliminary data.</text>
</comment>
<evidence type="ECO:0000256" key="8">
    <source>
        <dbReference type="ARBA" id="ARBA00022840"/>
    </source>
</evidence>
<evidence type="ECO:0000256" key="10">
    <source>
        <dbReference type="ARBA" id="ARBA00048721"/>
    </source>
</evidence>
<keyword evidence="4 11" id="KW-0662">Pyridine nucleotide biosynthesis</keyword>
<evidence type="ECO:0000256" key="2">
    <source>
        <dbReference type="ARBA" id="ARBA00005019"/>
    </source>
</evidence>
<dbReference type="NCBIfam" id="TIGR00125">
    <property type="entry name" value="cyt_tran_rel"/>
    <property type="match status" value="1"/>
</dbReference>
<comment type="similarity">
    <text evidence="3 11">Belongs to the NadD family.</text>
</comment>
<dbReference type="NCBIfam" id="TIGR00482">
    <property type="entry name" value="nicotinate (nicotinamide) nucleotide adenylyltransferase"/>
    <property type="match status" value="1"/>
</dbReference>
<evidence type="ECO:0000259" key="12">
    <source>
        <dbReference type="Pfam" id="PF01467"/>
    </source>
</evidence>
<dbReference type="Gene3D" id="3.40.50.620">
    <property type="entry name" value="HUPs"/>
    <property type="match status" value="1"/>
</dbReference>
<evidence type="ECO:0000256" key="9">
    <source>
        <dbReference type="ARBA" id="ARBA00023027"/>
    </source>
</evidence>
<keyword evidence="14" id="KW-1185">Reference proteome</keyword>
<evidence type="ECO:0000256" key="6">
    <source>
        <dbReference type="ARBA" id="ARBA00022695"/>
    </source>
</evidence>
<comment type="function">
    <text evidence="1 11">Catalyzes the reversible adenylation of nicotinate mononucleotide (NaMN) to nicotinic acid adenine dinucleotide (NaAD).</text>
</comment>
<evidence type="ECO:0000313" key="14">
    <source>
        <dbReference type="Proteomes" id="UP000887104"/>
    </source>
</evidence>
<keyword evidence="8 11" id="KW-0067">ATP-binding</keyword>
<dbReference type="PANTHER" id="PTHR39321:SF3">
    <property type="entry name" value="PHOSPHOPANTETHEINE ADENYLYLTRANSFERASE"/>
    <property type="match status" value="1"/>
</dbReference>
<dbReference type="HAMAP" id="MF_00244">
    <property type="entry name" value="NaMN_adenylyltr"/>
    <property type="match status" value="1"/>
</dbReference>
<dbReference type="Proteomes" id="UP000887104">
    <property type="component" value="Unassembled WGS sequence"/>
</dbReference>
<comment type="pathway">
    <text evidence="2 11">Cofactor biosynthesis; NAD(+) biosynthesis; deamido-NAD(+) from nicotinate D-ribonucleotide: step 1/1.</text>
</comment>
<organism evidence="13 14">
    <name type="scientific">Shewanella sairae</name>
    <dbReference type="NCBI Taxonomy" id="190310"/>
    <lineage>
        <taxon>Bacteria</taxon>
        <taxon>Pseudomonadati</taxon>
        <taxon>Pseudomonadota</taxon>
        <taxon>Gammaproteobacteria</taxon>
        <taxon>Alteromonadales</taxon>
        <taxon>Shewanellaceae</taxon>
        <taxon>Shewanella</taxon>
    </lineage>
</organism>
<feature type="domain" description="Cytidyltransferase-like" evidence="12">
    <location>
        <begin position="5"/>
        <end position="183"/>
    </location>
</feature>
<dbReference type="CDD" id="cd02165">
    <property type="entry name" value="NMNAT"/>
    <property type="match status" value="1"/>
</dbReference>
<dbReference type="NCBIfam" id="NF000839">
    <property type="entry name" value="PRK00071.1-1"/>
    <property type="match status" value="1"/>
</dbReference>
<evidence type="ECO:0000256" key="11">
    <source>
        <dbReference type="HAMAP-Rule" id="MF_00244"/>
    </source>
</evidence>
<dbReference type="InterPro" id="IPR004821">
    <property type="entry name" value="Cyt_trans-like"/>
</dbReference>
<dbReference type="GO" id="GO:0016779">
    <property type="term" value="F:nucleotidyltransferase activity"/>
    <property type="evidence" value="ECO:0007669"/>
    <property type="project" value="UniProtKB-KW"/>
</dbReference>
<keyword evidence="6 11" id="KW-0548">Nucleotidyltransferase</keyword>
<dbReference type="RefSeq" id="WP_220780080.1">
    <property type="nucleotide sequence ID" value="NZ_BPEY01000011.1"/>
</dbReference>
<protein>
    <recommendedName>
        <fullName evidence="11">Probable nicotinate-nucleotide adenylyltransferase</fullName>
        <ecNumber evidence="11">2.7.7.18</ecNumber>
    </recommendedName>
    <alternativeName>
        <fullName evidence="11">Deamido-NAD(+) diphosphorylase</fullName>
    </alternativeName>
    <alternativeName>
        <fullName evidence="11">Deamido-NAD(+) pyrophosphorylase</fullName>
    </alternativeName>
    <alternativeName>
        <fullName evidence="11">Nicotinate mononucleotide adenylyltransferase</fullName>
        <shortName evidence="11">NaMN adenylyltransferase</shortName>
    </alternativeName>
</protein>
<dbReference type="EMBL" id="BPEY01000011">
    <property type="protein sequence ID" value="GIU42720.1"/>
    <property type="molecule type" value="Genomic_DNA"/>
</dbReference>
<gene>
    <name evidence="11 13" type="primary">nadD</name>
    <name evidence="13" type="ORF">TUM4438_09980</name>
</gene>
<evidence type="ECO:0000313" key="13">
    <source>
        <dbReference type="EMBL" id="GIU42720.1"/>
    </source>
</evidence>
<name>A0ABQ4P5C8_9GAMM</name>
<comment type="catalytic activity">
    <reaction evidence="10 11">
        <text>nicotinate beta-D-ribonucleotide + ATP + H(+) = deamido-NAD(+) + diphosphate</text>
        <dbReference type="Rhea" id="RHEA:22860"/>
        <dbReference type="ChEBI" id="CHEBI:15378"/>
        <dbReference type="ChEBI" id="CHEBI:30616"/>
        <dbReference type="ChEBI" id="CHEBI:33019"/>
        <dbReference type="ChEBI" id="CHEBI:57502"/>
        <dbReference type="ChEBI" id="CHEBI:58437"/>
        <dbReference type="EC" id="2.7.7.18"/>
    </reaction>
</comment>
<keyword evidence="9 11" id="KW-0520">NAD</keyword>
<evidence type="ECO:0000256" key="3">
    <source>
        <dbReference type="ARBA" id="ARBA00009014"/>
    </source>
</evidence>
<evidence type="ECO:0000256" key="4">
    <source>
        <dbReference type="ARBA" id="ARBA00022642"/>
    </source>
</evidence>
<dbReference type="InterPro" id="IPR005248">
    <property type="entry name" value="NadD/NMNAT"/>
</dbReference>
<evidence type="ECO:0000256" key="1">
    <source>
        <dbReference type="ARBA" id="ARBA00002324"/>
    </source>
</evidence>
<dbReference type="SUPFAM" id="SSF52374">
    <property type="entry name" value="Nucleotidylyl transferase"/>
    <property type="match status" value="1"/>
</dbReference>
<dbReference type="EC" id="2.7.7.18" evidence="11"/>
<dbReference type="Pfam" id="PF01467">
    <property type="entry name" value="CTP_transf_like"/>
    <property type="match status" value="1"/>
</dbReference>
<sequence length="217" mass="24691">MKIGILGGTFDPIHFGHIRPAQEIKQQLQLDEVWLMPNHIPPHKQGTHVTTQDRLAMAELVCNELPGFVLCDIEAKRDTPSYTVQTLSQLRQLYPEHQFYFIMGMDSFLSLNKWYQWQQLFGLCHIVVCKRPGWELTDNDPIHALLKMYIAPQNGASTSPAEVGKIFMLNVTEEDISSTAIRQQLQQGEIPVSLPTTVQAYIQDNQLYLPDTASNSQ</sequence>
<keyword evidence="5 11" id="KW-0808">Transferase</keyword>
<dbReference type="PANTHER" id="PTHR39321">
    <property type="entry name" value="NICOTINATE-NUCLEOTIDE ADENYLYLTRANSFERASE-RELATED"/>
    <property type="match status" value="1"/>
</dbReference>